<dbReference type="Pfam" id="PF01381">
    <property type="entry name" value="HTH_3"/>
    <property type="match status" value="1"/>
</dbReference>
<dbReference type="PROSITE" id="PS50943">
    <property type="entry name" value="HTH_CROC1"/>
    <property type="match status" value="1"/>
</dbReference>
<evidence type="ECO:0000259" key="1">
    <source>
        <dbReference type="PROSITE" id="PS50943"/>
    </source>
</evidence>
<proteinExistence type="predicted"/>
<reference evidence="2 3" key="1">
    <citation type="submission" date="2020-07" db="EMBL/GenBank/DDBJ databases">
        <title>Draft genome sequence of four isobutane-metabolizing strains capable of cometabolically degrading diverse ether contaminants.</title>
        <authorList>
            <person name="Chen W."/>
            <person name="Faulkner N."/>
            <person name="Smith C."/>
            <person name="Hyman M."/>
        </authorList>
    </citation>
    <scope>NUCLEOTIDE SEQUENCE [LARGE SCALE GENOMIC DNA]</scope>
    <source>
        <strain evidence="2 3">2A</strain>
    </source>
</reference>
<name>A0A7G8P9H9_9MYCO</name>
<accession>A0A7G8P9H9</accession>
<dbReference type="RefSeq" id="WP_187095865.1">
    <property type="nucleotide sequence ID" value="NZ_CP059894.1"/>
</dbReference>
<dbReference type="InterPro" id="IPR001387">
    <property type="entry name" value="Cro/C1-type_HTH"/>
</dbReference>
<dbReference type="InterPro" id="IPR010982">
    <property type="entry name" value="Lambda_DNA-bd_dom_sf"/>
</dbReference>
<evidence type="ECO:0000313" key="2">
    <source>
        <dbReference type="EMBL" id="QNJ90995.1"/>
    </source>
</evidence>
<dbReference type="EMBL" id="CP059894">
    <property type="protein sequence ID" value="QNJ90995.1"/>
    <property type="molecule type" value="Genomic_DNA"/>
</dbReference>
<organism evidence="2 3">
    <name type="scientific">Mycolicibacterium fluoranthenivorans</name>
    <dbReference type="NCBI Taxonomy" id="258505"/>
    <lineage>
        <taxon>Bacteria</taxon>
        <taxon>Bacillati</taxon>
        <taxon>Actinomycetota</taxon>
        <taxon>Actinomycetes</taxon>
        <taxon>Mycobacteriales</taxon>
        <taxon>Mycobacteriaceae</taxon>
        <taxon>Mycolicibacterium</taxon>
    </lineage>
</organism>
<protein>
    <submittedName>
        <fullName evidence="2">Helix-turn-helix transcriptional regulator</fullName>
    </submittedName>
</protein>
<sequence>MASKRIEIGWAGETVLHNLPRFRALRRMTLMDLAERLDELGRPMSVPTLSAVENGKRRIDVDDLVHLALALDVSPAALLMPPANGLDDSIGNPPSASDYPEVRAADWWQWLRSEYPLWAGPTTTDFEVERWRWDVNPPFGRKGPLEPRG</sequence>
<dbReference type="Proteomes" id="UP000515498">
    <property type="component" value="Chromosome"/>
</dbReference>
<dbReference type="SUPFAM" id="SSF47413">
    <property type="entry name" value="lambda repressor-like DNA-binding domains"/>
    <property type="match status" value="1"/>
</dbReference>
<dbReference type="GO" id="GO:0003677">
    <property type="term" value="F:DNA binding"/>
    <property type="evidence" value="ECO:0007669"/>
    <property type="project" value="InterPro"/>
</dbReference>
<gene>
    <name evidence="2" type="ORF">HZU40_22545</name>
</gene>
<dbReference type="KEGG" id="mflu:HZU40_22545"/>
<dbReference type="CDD" id="cd00093">
    <property type="entry name" value="HTH_XRE"/>
    <property type="match status" value="1"/>
</dbReference>
<dbReference type="AlphaFoldDB" id="A0A7G8P9H9"/>
<dbReference type="SMART" id="SM00530">
    <property type="entry name" value="HTH_XRE"/>
    <property type="match status" value="1"/>
</dbReference>
<feature type="domain" description="HTH cro/C1-type" evidence="1">
    <location>
        <begin position="23"/>
        <end position="78"/>
    </location>
</feature>
<dbReference type="Gene3D" id="1.10.260.40">
    <property type="entry name" value="lambda repressor-like DNA-binding domains"/>
    <property type="match status" value="1"/>
</dbReference>
<evidence type="ECO:0000313" key="3">
    <source>
        <dbReference type="Proteomes" id="UP000515498"/>
    </source>
</evidence>